<keyword evidence="4" id="KW-0175">Coiled coil</keyword>
<feature type="domain" description="HTH merR-type" evidence="5">
    <location>
        <begin position="1"/>
        <end position="69"/>
    </location>
</feature>
<dbReference type="Proteomes" id="UP000286482">
    <property type="component" value="Unassembled WGS sequence"/>
</dbReference>
<evidence type="ECO:0000256" key="1">
    <source>
        <dbReference type="ARBA" id="ARBA00023015"/>
    </source>
</evidence>
<dbReference type="SMART" id="SM00422">
    <property type="entry name" value="HTH_MERR"/>
    <property type="match status" value="1"/>
</dbReference>
<dbReference type="InterPro" id="IPR009061">
    <property type="entry name" value="DNA-bd_dom_put_sf"/>
</dbReference>
<evidence type="ECO:0000313" key="6">
    <source>
        <dbReference type="EMBL" id="RKF22174.1"/>
    </source>
</evidence>
<protein>
    <submittedName>
        <fullName evidence="6">MerR family transcriptional regulator</fullName>
    </submittedName>
</protein>
<dbReference type="Gene3D" id="1.10.1660.10">
    <property type="match status" value="1"/>
</dbReference>
<keyword evidence="7" id="KW-1185">Reference proteome</keyword>
<gene>
    <name evidence="6" type="ORF">DBZ36_00570</name>
</gene>
<keyword evidence="3" id="KW-0804">Transcription</keyword>
<organism evidence="6 7">
    <name type="scientific">Alginatibacterium sediminis</name>
    <dbReference type="NCBI Taxonomy" id="2164068"/>
    <lineage>
        <taxon>Bacteria</taxon>
        <taxon>Pseudomonadati</taxon>
        <taxon>Pseudomonadota</taxon>
        <taxon>Gammaproteobacteria</taxon>
        <taxon>Alteromonadales</taxon>
        <taxon>Alteromonadaceae</taxon>
        <taxon>Alginatibacterium</taxon>
    </lineage>
</organism>
<dbReference type="InterPro" id="IPR000551">
    <property type="entry name" value="MerR-type_HTH_dom"/>
</dbReference>
<dbReference type="EMBL" id="RAQO01000001">
    <property type="protein sequence ID" value="RKF22174.1"/>
    <property type="molecule type" value="Genomic_DNA"/>
</dbReference>
<sequence length="141" mass="16370">MRTSELAQQAQVSPETVRYYTRSGLLVASRNTSNGYREYGYQALTRLRFIRKARQIGFSLKEITEILEYENQANSPCYRVKELLSLKIPETQQQIAELQRHLVSMQNTLQSWSNQAESTPDGHSICRLIEQWSEPDAQEED</sequence>
<dbReference type="PROSITE" id="PS50937">
    <property type="entry name" value="HTH_MERR_2"/>
    <property type="match status" value="1"/>
</dbReference>
<accession>A0A420ENK4</accession>
<proteinExistence type="predicted"/>
<reference evidence="6 7" key="1">
    <citation type="submission" date="2018-09" db="EMBL/GenBank/DDBJ databases">
        <authorList>
            <person name="Wang Z."/>
        </authorList>
    </citation>
    <scope>NUCLEOTIDE SEQUENCE [LARGE SCALE GENOMIC DNA]</scope>
    <source>
        <strain evidence="6 7">ALS 81</strain>
    </source>
</reference>
<evidence type="ECO:0000256" key="4">
    <source>
        <dbReference type="SAM" id="Coils"/>
    </source>
</evidence>
<evidence type="ECO:0000256" key="2">
    <source>
        <dbReference type="ARBA" id="ARBA00023125"/>
    </source>
</evidence>
<dbReference type="PANTHER" id="PTHR30204">
    <property type="entry name" value="REDOX-CYCLING DRUG-SENSING TRANSCRIPTIONAL ACTIVATOR SOXR"/>
    <property type="match status" value="1"/>
</dbReference>
<dbReference type="PRINTS" id="PR00040">
    <property type="entry name" value="HTHMERR"/>
</dbReference>
<dbReference type="RefSeq" id="WP_120352977.1">
    <property type="nucleotide sequence ID" value="NZ_RAQO01000001.1"/>
</dbReference>
<evidence type="ECO:0000256" key="3">
    <source>
        <dbReference type="ARBA" id="ARBA00023163"/>
    </source>
</evidence>
<keyword evidence="2" id="KW-0238">DNA-binding</keyword>
<dbReference type="Pfam" id="PF13411">
    <property type="entry name" value="MerR_1"/>
    <property type="match status" value="1"/>
</dbReference>
<dbReference type="GO" id="GO:0003677">
    <property type="term" value="F:DNA binding"/>
    <property type="evidence" value="ECO:0007669"/>
    <property type="project" value="UniProtKB-KW"/>
</dbReference>
<dbReference type="GO" id="GO:0003700">
    <property type="term" value="F:DNA-binding transcription factor activity"/>
    <property type="evidence" value="ECO:0007669"/>
    <property type="project" value="InterPro"/>
</dbReference>
<dbReference type="OrthoDB" id="9808480at2"/>
<keyword evidence="1" id="KW-0805">Transcription regulation</keyword>
<comment type="caution">
    <text evidence="6">The sequence shown here is derived from an EMBL/GenBank/DDBJ whole genome shotgun (WGS) entry which is preliminary data.</text>
</comment>
<evidence type="ECO:0000259" key="5">
    <source>
        <dbReference type="PROSITE" id="PS50937"/>
    </source>
</evidence>
<dbReference type="InterPro" id="IPR047057">
    <property type="entry name" value="MerR_fam"/>
</dbReference>
<feature type="coiled-coil region" evidence="4">
    <location>
        <begin position="88"/>
        <end position="115"/>
    </location>
</feature>
<dbReference type="PANTHER" id="PTHR30204:SF94">
    <property type="entry name" value="HEAVY METAL-DEPENDENT TRANSCRIPTIONAL REGULATOR HI_0293-RELATED"/>
    <property type="match status" value="1"/>
</dbReference>
<evidence type="ECO:0000313" key="7">
    <source>
        <dbReference type="Proteomes" id="UP000286482"/>
    </source>
</evidence>
<name>A0A420ENK4_9ALTE</name>
<dbReference type="AlphaFoldDB" id="A0A420ENK4"/>
<dbReference type="SUPFAM" id="SSF46955">
    <property type="entry name" value="Putative DNA-binding domain"/>
    <property type="match status" value="1"/>
</dbReference>